<dbReference type="EMBL" id="ANNG01000042">
    <property type="protein sequence ID" value="ERJ27076.1"/>
    <property type="molecule type" value="Genomic_DNA"/>
</dbReference>
<evidence type="ECO:0000313" key="1">
    <source>
        <dbReference type="EMBL" id="ERJ27076.1"/>
    </source>
</evidence>
<dbReference type="PATRIC" id="fig|1242968.3.peg.1852"/>
<name>U2ESI6_9BACT</name>
<evidence type="ECO:0000313" key="2">
    <source>
        <dbReference type="Proteomes" id="UP000016620"/>
    </source>
</evidence>
<dbReference type="Proteomes" id="UP000016620">
    <property type="component" value="Unassembled WGS sequence"/>
</dbReference>
<gene>
    <name evidence="1" type="ORF">UNSWCS_1265</name>
</gene>
<dbReference type="AlphaFoldDB" id="U2ESI6"/>
<organism evidence="1 2">
    <name type="scientific">Campylobacter concisus UNSWCS</name>
    <dbReference type="NCBI Taxonomy" id="1242968"/>
    <lineage>
        <taxon>Bacteria</taxon>
        <taxon>Pseudomonadati</taxon>
        <taxon>Campylobacterota</taxon>
        <taxon>Epsilonproteobacteria</taxon>
        <taxon>Campylobacterales</taxon>
        <taxon>Campylobacteraceae</taxon>
        <taxon>Campylobacter</taxon>
    </lineage>
</organism>
<reference evidence="1 2" key="1">
    <citation type="journal article" date="2013" name="BMC Genomics">
        <title>Comparative genomics of Campylobacter concisus isolates reveals genetic diversity and provides insights into disease association.</title>
        <authorList>
            <person name="Deshpande N.P."/>
            <person name="Kaakoush N.O."/>
            <person name="Wilkins M.R."/>
            <person name="Mitchell H.M."/>
        </authorList>
    </citation>
    <scope>NUCLEOTIDE SEQUENCE [LARGE SCALE GENOMIC DNA]</scope>
    <source>
        <strain evidence="1 2">UNSWCS</strain>
    </source>
</reference>
<comment type="caution">
    <text evidence="1">The sequence shown here is derived from an EMBL/GenBank/DDBJ whole genome shotgun (WGS) entry which is preliminary data.</text>
</comment>
<proteinExistence type="predicted"/>
<dbReference type="RefSeq" id="WP_021088247.1">
    <property type="nucleotide sequence ID" value="NZ_ANNG01000042.1"/>
</dbReference>
<protein>
    <submittedName>
        <fullName evidence="1">Uncharacterized protein</fullName>
    </submittedName>
</protein>
<sequence length="52" mass="6342">MSYQDILDEKDESVKNARKFVNFLKGKFFKLRDKKQQTSAFDHSFKRIKRPF</sequence>
<accession>U2ESI6</accession>